<feature type="domain" description="Signal transduction histidine kinase subgroup 2 dimerisation and phosphoacceptor" evidence="9">
    <location>
        <begin position="148"/>
        <end position="220"/>
    </location>
</feature>
<evidence type="ECO:0000313" key="11">
    <source>
        <dbReference type="Proteomes" id="UP000241764"/>
    </source>
</evidence>
<dbReference type="InterPro" id="IPR036890">
    <property type="entry name" value="HATPase_C_sf"/>
</dbReference>
<dbReference type="InterPro" id="IPR011495">
    <property type="entry name" value="Sig_transdc_His_kin_sub2_dim/P"/>
</dbReference>
<dbReference type="AlphaFoldDB" id="A0A2P7B4Z6"/>
<evidence type="ECO:0000259" key="9">
    <source>
        <dbReference type="Pfam" id="PF07568"/>
    </source>
</evidence>
<dbReference type="InterPro" id="IPR003594">
    <property type="entry name" value="HATPase_dom"/>
</dbReference>
<dbReference type="InterPro" id="IPR035965">
    <property type="entry name" value="PAS-like_dom_sf"/>
</dbReference>
<evidence type="ECO:0000256" key="6">
    <source>
        <dbReference type="ARBA" id="ARBA00022777"/>
    </source>
</evidence>
<evidence type="ECO:0000256" key="3">
    <source>
        <dbReference type="ARBA" id="ARBA00022553"/>
    </source>
</evidence>
<evidence type="ECO:0000256" key="5">
    <source>
        <dbReference type="ARBA" id="ARBA00022741"/>
    </source>
</evidence>
<dbReference type="Proteomes" id="UP000241764">
    <property type="component" value="Unassembled WGS sequence"/>
</dbReference>
<keyword evidence="4" id="KW-0808">Transferase</keyword>
<evidence type="ECO:0000313" key="10">
    <source>
        <dbReference type="EMBL" id="PSH61541.1"/>
    </source>
</evidence>
<dbReference type="SUPFAM" id="SSF55785">
    <property type="entry name" value="PYP-like sensor domain (PAS domain)"/>
    <property type="match status" value="1"/>
</dbReference>
<dbReference type="GO" id="GO:0005524">
    <property type="term" value="F:ATP binding"/>
    <property type="evidence" value="ECO:0007669"/>
    <property type="project" value="UniProtKB-KW"/>
</dbReference>
<dbReference type="PANTHER" id="PTHR41523:SF8">
    <property type="entry name" value="ETHYLENE RESPONSE SENSOR PROTEIN"/>
    <property type="match status" value="1"/>
</dbReference>
<keyword evidence="6 10" id="KW-0418">Kinase</keyword>
<dbReference type="EC" id="2.7.13.3" evidence="2"/>
<comment type="catalytic activity">
    <reaction evidence="1">
        <text>ATP + protein L-histidine = ADP + protein N-phospho-L-histidine.</text>
        <dbReference type="EC" id="2.7.13.3"/>
    </reaction>
</comment>
<evidence type="ECO:0000256" key="4">
    <source>
        <dbReference type="ARBA" id="ARBA00022679"/>
    </source>
</evidence>
<dbReference type="Gene3D" id="3.30.450.20">
    <property type="entry name" value="PAS domain"/>
    <property type="match status" value="1"/>
</dbReference>
<evidence type="ECO:0000256" key="7">
    <source>
        <dbReference type="ARBA" id="ARBA00022840"/>
    </source>
</evidence>
<evidence type="ECO:0000259" key="8">
    <source>
        <dbReference type="Pfam" id="PF02518"/>
    </source>
</evidence>
<dbReference type="GO" id="GO:0004673">
    <property type="term" value="F:protein histidine kinase activity"/>
    <property type="evidence" value="ECO:0007669"/>
    <property type="project" value="UniProtKB-EC"/>
</dbReference>
<evidence type="ECO:0000256" key="2">
    <source>
        <dbReference type="ARBA" id="ARBA00012438"/>
    </source>
</evidence>
<organism evidence="10 11">
    <name type="scientific">Phyllobacterium sophorae</name>
    <dbReference type="NCBI Taxonomy" id="1520277"/>
    <lineage>
        <taxon>Bacteria</taxon>
        <taxon>Pseudomonadati</taxon>
        <taxon>Pseudomonadota</taxon>
        <taxon>Alphaproteobacteria</taxon>
        <taxon>Hyphomicrobiales</taxon>
        <taxon>Phyllobacteriaceae</taxon>
        <taxon>Phyllobacterium</taxon>
    </lineage>
</organism>
<dbReference type="EMBL" id="PGGM01000012">
    <property type="protein sequence ID" value="PSH61541.1"/>
    <property type="molecule type" value="Genomic_DNA"/>
</dbReference>
<evidence type="ECO:0000256" key="1">
    <source>
        <dbReference type="ARBA" id="ARBA00000085"/>
    </source>
</evidence>
<gene>
    <name evidence="10" type="ORF">CU103_22245</name>
</gene>
<dbReference type="Gene3D" id="3.30.565.10">
    <property type="entry name" value="Histidine kinase-like ATPase, C-terminal domain"/>
    <property type="match status" value="1"/>
</dbReference>
<keyword evidence="3" id="KW-0597">Phosphoprotein</keyword>
<dbReference type="OrthoDB" id="9767435at2"/>
<reference evidence="11" key="1">
    <citation type="submission" date="2017-11" db="EMBL/GenBank/DDBJ databases">
        <authorList>
            <person name="Kuznetsova I."/>
            <person name="Sazanova A."/>
            <person name="Chirak E."/>
            <person name="Safronova V."/>
            <person name="Willems A."/>
        </authorList>
    </citation>
    <scope>NUCLEOTIDE SEQUENCE [LARGE SCALE GENOMIC DNA]</scope>
    <source>
        <strain evidence="11">CCBAU 03422</strain>
    </source>
</reference>
<dbReference type="PANTHER" id="PTHR41523">
    <property type="entry name" value="TWO-COMPONENT SYSTEM SENSOR PROTEIN"/>
    <property type="match status" value="1"/>
</dbReference>
<comment type="caution">
    <text evidence="10">The sequence shown here is derived from an EMBL/GenBank/DDBJ whole genome shotgun (WGS) entry which is preliminary data.</text>
</comment>
<name>A0A2P7B4Z6_9HYPH</name>
<accession>A0A2P7B4Z6</accession>
<proteinExistence type="predicted"/>
<keyword evidence="7" id="KW-0067">ATP-binding</keyword>
<protein>
    <recommendedName>
        <fullName evidence="2">histidine kinase</fullName>
        <ecNumber evidence="2">2.7.13.3</ecNumber>
    </recommendedName>
</protein>
<dbReference type="Pfam" id="PF02518">
    <property type="entry name" value="HATPase_c"/>
    <property type="match status" value="1"/>
</dbReference>
<sequence>MTIPIEPEGGMNLALAVVASSNAPLLLLDGDLVVIAASESFCREFQIDPAQVSNGKLTDLGSGEWNSRRLSSLLQATATGSADIRAYEMDLTREGQEPRRLVLNAQKLQYGDTDGVRLLLSVSDVTDARLAEKLKDDLLREKAILLQEIQHRVANSLQIIASILMQSARAVQSEETRAHLQSAHGRVLSIASVQQQLAVSRLGDVHLRPYFTQLCQSLGASMIHDPEKLSIEVTVDDSTAKANVSVSLGLIVTELVINALKHAFPRDRSGKIVVDYRSENSKWSMSVSDDGVGVSADPKFSKPGLGTGIVDAMAKQLDATFTTVAGNPGTKVSITHF</sequence>
<dbReference type="SUPFAM" id="SSF55874">
    <property type="entry name" value="ATPase domain of HSP90 chaperone/DNA topoisomerase II/histidine kinase"/>
    <property type="match status" value="1"/>
</dbReference>
<keyword evidence="5" id="KW-0547">Nucleotide-binding</keyword>
<dbReference type="RefSeq" id="WP_106666217.1">
    <property type="nucleotide sequence ID" value="NZ_PGGM01000012.1"/>
</dbReference>
<feature type="domain" description="Histidine kinase/HSP90-like ATPase" evidence="8">
    <location>
        <begin position="245"/>
        <end position="335"/>
    </location>
</feature>
<dbReference type="Pfam" id="PF07568">
    <property type="entry name" value="HisKA_2"/>
    <property type="match status" value="1"/>
</dbReference>
<keyword evidence="11" id="KW-1185">Reference proteome</keyword>